<accession>A0ABQ2CT91</accession>
<dbReference type="RefSeq" id="WP_188998248.1">
    <property type="nucleotide sequence ID" value="NZ_BMOD01000001.1"/>
</dbReference>
<gene>
    <name evidence="3" type="ORF">GCM10008938_01230</name>
</gene>
<evidence type="ECO:0000313" key="3">
    <source>
        <dbReference type="EMBL" id="GGJ18972.1"/>
    </source>
</evidence>
<feature type="compositionally biased region" description="Low complexity" evidence="1">
    <location>
        <begin position="332"/>
        <end position="343"/>
    </location>
</feature>
<keyword evidence="4" id="KW-1185">Reference proteome</keyword>
<evidence type="ECO:0000313" key="4">
    <source>
        <dbReference type="Proteomes" id="UP000632222"/>
    </source>
</evidence>
<feature type="compositionally biased region" description="Basic and acidic residues" evidence="1">
    <location>
        <begin position="169"/>
        <end position="179"/>
    </location>
</feature>
<keyword evidence="2" id="KW-0732">Signal</keyword>
<proteinExistence type="predicted"/>
<dbReference type="EMBL" id="BMOD01000001">
    <property type="protein sequence ID" value="GGJ18972.1"/>
    <property type="molecule type" value="Genomic_DNA"/>
</dbReference>
<reference evidence="4" key="1">
    <citation type="journal article" date="2019" name="Int. J. Syst. Evol. Microbiol.">
        <title>The Global Catalogue of Microorganisms (GCM) 10K type strain sequencing project: providing services to taxonomists for standard genome sequencing and annotation.</title>
        <authorList>
            <consortium name="The Broad Institute Genomics Platform"/>
            <consortium name="The Broad Institute Genome Sequencing Center for Infectious Disease"/>
            <person name="Wu L."/>
            <person name="Ma J."/>
        </authorList>
    </citation>
    <scope>NUCLEOTIDE SEQUENCE [LARGE SCALE GENOMIC DNA]</scope>
    <source>
        <strain evidence="4">JCM 14370</strain>
    </source>
</reference>
<protein>
    <submittedName>
        <fullName evidence="3">Uncharacterized protein</fullName>
    </submittedName>
</protein>
<feature type="chain" id="PRO_5047086608" evidence="2">
    <location>
        <begin position="18"/>
        <end position="419"/>
    </location>
</feature>
<evidence type="ECO:0000256" key="2">
    <source>
        <dbReference type="SAM" id="SignalP"/>
    </source>
</evidence>
<feature type="region of interest" description="Disordered" evidence="1">
    <location>
        <begin position="332"/>
        <end position="366"/>
    </location>
</feature>
<comment type="caution">
    <text evidence="3">The sequence shown here is derived from an EMBL/GenBank/DDBJ whole genome shotgun (WGS) entry which is preliminary data.</text>
</comment>
<feature type="signal peptide" evidence="2">
    <location>
        <begin position="1"/>
        <end position="17"/>
    </location>
</feature>
<feature type="compositionally biased region" description="Low complexity" evidence="1">
    <location>
        <begin position="355"/>
        <end position="364"/>
    </location>
</feature>
<evidence type="ECO:0000256" key="1">
    <source>
        <dbReference type="SAM" id="MobiDB-lite"/>
    </source>
</evidence>
<sequence length="419" mass="46233">MKLQSVTILLLFSLALAAPVPAGWQKQQQNQQVILQPANLQAGELYSITVFPAFSLQGKDLQDWMQTFVAEDAAKRGKVTQKVQVSNQKGILVGSGMVQNQSKTENLMYFGVQSDSGWGQVMLVQTGNDAEVAGKYSSATSEVLSGLIEELNARTPPSEQKAQQTPQEETSKNEPEEKPFQWTTRPGKGLQTSEIKGLYLTYVPEFNGLSLLYEYKEHLALLLKDGTAYLGLQVPPEDLDLKASRKNEPEQWTKWKTTGQKLLFLDQKTQKWQELKSKLVVPARKGEKIQGDFEAIQNNASAFYGGSIREEHYLFSAKGTFEIARNAEFASSSGSTVSGYSQSNKEGSSGGVSTGSGVSTSSSSQKTNPDLYGTYTLNGYTLELHLKSGAVQRKLFFFTSSKKDEIFIEKATYFPSSNE</sequence>
<dbReference type="Proteomes" id="UP000632222">
    <property type="component" value="Unassembled WGS sequence"/>
</dbReference>
<feature type="region of interest" description="Disordered" evidence="1">
    <location>
        <begin position="152"/>
        <end position="186"/>
    </location>
</feature>
<organism evidence="3 4">
    <name type="scientific">Deinococcus roseus</name>
    <dbReference type="NCBI Taxonomy" id="392414"/>
    <lineage>
        <taxon>Bacteria</taxon>
        <taxon>Thermotogati</taxon>
        <taxon>Deinococcota</taxon>
        <taxon>Deinococci</taxon>
        <taxon>Deinococcales</taxon>
        <taxon>Deinococcaceae</taxon>
        <taxon>Deinococcus</taxon>
    </lineage>
</organism>
<name>A0ABQ2CT91_9DEIO</name>
<feature type="compositionally biased region" description="Polar residues" evidence="1">
    <location>
        <begin position="155"/>
        <end position="168"/>
    </location>
</feature>